<name>A0AAE0FPR6_9CHLO</name>
<dbReference type="SUPFAM" id="SSF51735">
    <property type="entry name" value="NAD(P)-binding Rossmann-fold domains"/>
    <property type="match status" value="1"/>
</dbReference>
<comment type="similarity">
    <text evidence="1">Belongs to the short-chain dehydrogenases/reductases (SDR) family.</text>
</comment>
<sequence>MTISSLVLLVNNAGLMTVAHEVTGEGQEVTLAANTFGPARLTKALLPLLLSRHHGHCHSRVINVGSFTHRAEPAAGAGSKQSLLHSQRRDRCSGV</sequence>
<comment type="caution">
    <text evidence="5">The sequence shown here is derived from an EMBL/GenBank/DDBJ whole genome shotgun (WGS) entry which is preliminary data.</text>
</comment>
<evidence type="ECO:0000256" key="4">
    <source>
        <dbReference type="SAM" id="SignalP"/>
    </source>
</evidence>
<dbReference type="PANTHER" id="PTHR24320:SF148">
    <property type="entry name" value="NAD(P)-BINDING ROSSMANN-FOLD SUPERFAMILY PROTEIN"/>
    <property type="match status" value="1"/>
</dbReference>
<feature type="region of interest" description="Disordered" evidence="3">
    <location>
        <begin position="73"/>
        <end position="95"/>
    </location>
</feature>
<evidence type="ECO:0000256" key="2">
    <source>
        <dbReference type="ARBA" id="ARBA00023002"/>
    </source>
</evidence>
<dbReference type="Proteomes" id="UP001190700">
    <property type="component" value="Unassembled WGS sequence"/>
</dbReference>
<accession>A0AAE0FPR6</accession>
<dbReference type="InterPro" id="IPR036291">
    <property type="entry name" value="NAD(P)-bd_dom_sf"/>
</dbReference>
<dbReference type="GO" id="GO:0016491">
    <property type="term" value="F:oxidoreductase activity"/>
    <property type="evidence" value="ECO:0007669"/>
    <property type="project" value="UniProtKB-KW"/>
</dbReference>
<organism evidence="5 6">
    <name type="scientific">Cymbomonas tetramitiformis</name>
    <dbReference type="NCBI Taxonomy" id="36881"/>
    <lineage>
        <taxon>Eukaryota</taxon>
        <taxon>Viridiplantae</taxon>
        <taxon>Chlorophyta</taxon>
        <taxon>Pyramimonadophyceae</taxon>
        <taxon>Pyramimonadales</taxon>
        <taxon>Pyramimonadaceae</taxon>
        <taxon>Cymbomonas</taxon>
    </lineage>
</organism>
<dbReference type="AlphaFoldDB" id="A0AAE0FPR6"/>
<dbReference type="Pfam" id="PF00106">
    <property type="entry name" value="adh_short"/>
    <property type="match status" value="1"/>
</dbReference>
<dbReference type="InterPro" id="IPR002347">
    <property type="entry name" value="SDR_fam"/>
</dbReference>
<evidence type="ECO:0000313" key="5">
    <source>
        <dbReference type="EMBL" id="KAK3263532.1"/>
    </source>
</evidence>
<feature type="chain" id="PRO_5042260362" evidence="4">
    <location>
        <begin position="25"/>
        <end position="95"/>
    </location>
</feature>
<dbReference type="PANTHER" id="PTHR24320">
    <property type="entry name" value="RETINOL DEHYDROGENASE"/>
    <property type="match status" value="1"/>
</dbReference>
<proteinExistence type="inferred from homology"/>
<feature type="signal peptide" evidence="4">
    <location>
        <begin position="1"/>
        <end position="24"/>
    </location>
</feature>
<protein>
    <submittedName>
        <fullName evidence="5">Uncharacterized protein</fullName>
    </submittedName>
</protein>
<dbReference type="EMBL" id="LGRX02015312">
    <property type="protein sequence ID" value="KAK3263532.1"/>
    <property type="molecule type" value="Genomic_DNA"/>
</dbReference>
<keyword evidence="4" id="KW-0732">Signal</keyword>
<reference evidence="5 6" key="1">
    <citation type="journal article" date="2015" name="Genome Biol. Evol.">
        <title>Comparative Genomics of a Bacterivorous Green Alga Reveals Evolutionary Causalities and Consequences of Phago-Mixotrophic Mode of Nutrition.</title>
        <authorList>
            <person name="Burns J.A."/>
            <person name="Paasch A."/>
            <person name="Narechania A."/>
            <person name="Kim E."/>
        </authorList>
    </citation>
    <scope>NUCLEOTIDE SEQUENCE [LARGE SCALE GENOMIC DNA]</scope>
    <source>
        <strain evidence="5 6">PLY_AMNH</strain>
    </source>
</reference>
<evidence type="ECO:0000256" key="3">
    <source>
        <dbReference type="SAM" id="MobiDB-lite"/>
    </source>
</evidence>
<evidence type="ECO:0000313" key="6">
    <source>
        <dbReference type="Proteomes" id="UP001190700"/>
    </source>
</evidence>
<dbReference type="Gene3D" id="3.40.50.720">
    <property type="entry name" value="NAD(P)-binding Rossmann-like Domain"/>
    <property type="match status" value="1"/>
</dbReference>
<keyword evidence="6" id="KW-1185">Reference proteome</keyword>
<keyword evidence="2" id="KW-0560">Oxidoreductase</keyword>
<evidence type="ECO:0000256" key="1">
    <source>
        <dbReference type="ARBA" id="ARBA00006484"/>
    </source>
</evidence>
<gene>
    <name evidence="5" type="ORF">CYMTET_27665</name>
</gene>